<evidence type="ECO:0008006" key="4">
    <source>
        <dbReference type="Google" id="ProtNLM"/>
    </source>
</evidence>
<name>A0A495WGQ6_9BACT</name>
<evidence type="ECO:0000313" key="2">
    <source>
        <dbReference type="EMBL" id="RKT59008.1"/>
    </source>
</evidence>
<accession>A0A495WGQ6</accession>
<sequence>MGGIKWIKKTINKYPKIKDILIAILIMSGLGLLFGSIYWGIQREEAEYDIIRQNKGIAEAVIYKVKYLKKKNYSASIIFYVGNKRYVPYSIPFDKMPPLGLRVPIWYNPDDPKMNMRAEDARMDSILQDPVKFYERQVREDSLEWKLILPID</sequence>
<dbReference type="AlphaFoldDB" id="A0A495WGQ6"/>
<evidence type="ECO:0000313" key="3">
    <source>
        <dbReference type="Proteomes" id="UP000269493"/>
    </source>
</evidence>
<keyword evidence="1" id="KW-0812">Transmembrane</keyword>
<keyword evidence="3" id="KW-1185">Reference proteome</keyword>
<proteinExistence type="predicted"/>
<keyword evidence="1" id="KW-0472">Membrane</keyword>
<keyword evidence="1" id="KW-1133">Transmembrane helix</keyword>
<comment type="caution">
    <text evidence="2">The sequence shown here is derived from an EMBL/GenBank/DDBJ whole genome shotgun (WGS) entry which is preliminary data.</text>
</comment>
<dbReference type="Proteomes" id="UP000269493">
    <property type="component" value="Unassembled WGS sequence"/>
</dbReference>
<dbReference type="RefSeq" id="WP_022600016.1">
    <property type="nucleotide sequence ID" value="NZ_KI440780.1"/>
</dbReference>
<dbReference type="GeneID" id="92928942"/>
<feature type="transmembrane region" description="Helical" evidence="1">
    <location>
        <begin position="20"/>
        <end position="41"/>
    </location>
</feature>
<gene>
    <name evidence="2" type="ORF">BC742_1145</name>
</gene>
<dbReference type="EMBL" id="RBXN01000003">
    <property type="protein sequence ID" value="RKT59008.1"/>
    <property type="molecule type" value="Genomic_DNA"/>
</dbReference>
<protein>
    <recommendedName>
        <fullName evidence="4">DUF3592 domain-containing protein</fullName>
    </recommendedName>
</protein>
<reference evidence="2 3" key="1">
    <citation type="submission" date="2018-10" db="EMBL/GenBank/DDBJ databases">
        <title>Genomic Encyclopedia of Archaeal and Bacterial Type Strains, Phase II (KMG-II): from individual species to whole genera.</title>
        <authorList>
            <person name="Goeker M."/>
        </authorList>
    </citation>
    <scope>NUCLEOTIDE SEQUENCE [LARGE SCALE GENOMIC DNA]</scope>
    <source>
        <strain evidence="2 3">NSB1</strain>
    </source>
</reference>
<evidence type="ECO:0000256" key="1">
    <source>
        <dbReference type="SAM" id="Phobius"/>
    </source>
</evidence>
<organism evidence="2 3">
    <name type="scientific">Coprobacter fastidiosus NSB1 = JCM 33896</name>
    <dbReference type="NCBI Taxonomy" id="1349822"/>
    <lineage>
        <taxon>Bacteria</taxon>
        <taxon>Pseudomonadati</taxon>
        <taxon>Bacteroidota</taxon>
        <taxon>Bacteroidia</taxon>
        <taxon>Bacteroidales</taxon>
        <taxon>Barnesiellaceae</taxon>
        <taxon>Coprobacter</taxon>
    </lineage>
</organism>